<name>E1ZRY4_CHLVA</name>
<keyword evidence="1" id="KW-0547">Nucleotide-binding</keyword>
<dbReference type="eggNOG" id="KOG0192">
    <property type="taxonomic scope" value="Eukaryota"/>
</dbReference>
<gene>
    <name evidence="4" type="ORF">CHLNCDRAFT_140991</name>
</gene>
<accession>E1ZRY4</accession>
<dbReference type="InterPro" id="IPR001245">
    <property type="entry name" value="Ser-Thr/Tyr_kinase_cat_dom"/>
</dbReference>
<feature type="domain" description="Protein kinase" evidence="3">
    <location>
        <begin position="290"/>
        <end position="601"/>
    </location>
</feature>
<dbReference type="OrthoDB" id="515019at2759"/>
<dbReference type="GeneID" id="17350849"/>
<dbReference type="AlphaFoldDB" id="E1ZRY4"/>
<dbReference type="EMBL" id="GL433864">
    <property type="protein sequence ID" value="EFN51384.1"/>
    <property type="molecule type" value="Genomic_DNA"/>
</dbReference>
<dbReference type="PROSITE" id="PS00109">
    <property type="entry name" value="PROTEIN_KINASE_TYR"/>
    <property type="match status" value="1"/>
</dbReference>
<feature type="compositionally biased region" description="Low complexity" evidence="2">
    <location>
        <begin position="69"/>
        <end position="87"/>
    </location>
</feature>
<evidence type="ECO:0000313" key="4">
    <source>
        <dbReference type="EMBL" id="EFN51384.1"/>
    </source>
</evidence>
<reference evidence="4 5" key="1">
    <citation type="journal article" date="2010" name="Plant Cell">
        <title>The Chlorella variabilis NC64A genome reveals adaptation to photosymbiosis, coevolution with viruses, and cryptic sex.</title>
        <authorList>
            <person name="Blanc G."/>
            <person name="Duncan G."/>
            <person name="Agarkova I."/>
            <person name="Borodovsky M."/>
            <person name="Gurnon J."/>
            <person name="Kuo A."/>
            <person name="Lindquist E."/>
            <person name="Lucas S."/>
            <person name="Pangilinan J."/>
            <person name="Polle J."/>
            <person name="Salamov A."/>
            <person name="Terry A."/>
            <person name="Yamada T."/>
            <person name="Dunigan D.D."/>
            <person name="Grigoriev I.V."/>
            <person name="Claverie J.M."/>
            <person name="Van Etten J.L."/>
        </authorList>
    </citation>
    <scope>NUCLEOTIDE SEQUENCE [LARGE SCALE GENOMIC DNA]</scope>
    <source>
        <strain evidence="4 5">NC64A</strain>
    </source>
</reference>
<dbReference type="InterPro" id="IPR051681">
    <property type="entry name" value="Ser/Thr_Kinases-Pseudokinases"/>
</dbReference>
<dbReference type="RefSeq" id="XP_005843486.1">
    <property type="nucleotide sequence ID" value="XM_005843424.1"/>
</dbReference>
<dbReference type="InterPro" id="IPR008266">
    <property type="entry name" value="Tyr_kinase_AS"/>
</dbReference>
<feature type="compositionally biased region" description="Gly residues" evidence="2">
    <location>
        <begin position="347"/>
        <end position="363"/>
    </location>
</feature>
<dbReference type="KEGG" id="cvr:CHLNCDRAFT_140991"/>
<dbReference type="GO" id="GO:0004674">
    <property type="term" value="F:protein serine/threonine kinase activity"/>
    <property type="evidence" value="ECO:0007669"/>
    <property type="project" value="TreeGrafter"/>
</dbReference>
<dbReference type="OMA" id="WKEIWIV"/>
<keyword evidence="5" id="KW-1185">Reference proteome</keyword>
<dbReference type="PROSITE" id="PS00107">
    <property type="entry name" value="PROTEIN_KINASE_ATP"/>
    <property type="match status" value="1"/>
</dbReference>
<dbReference type="InterPro" id="IPR011009">
    <property type="entry name" value="Kinase-like_dom_sf"/>
</dbReference>
<organism evidence="5">
    <name type="scientific">Chlorella variabilis</name>
    <name type="common">Green alga</name>
    <dbReference type="NCBI Taxonomy" id="554065"/>
    <lineage>
        <taxon>Eukaryota</taxon>
        <taxon>Viridiplantae</taxon>
        <taxon>Chlorophyta</taxon>
        <taxon>core chlorophytes</taxon>
        <taxon>Trebouxiophyceae</taxon>
        <taxon>Chlorellales</taxon>
        <taxon>Chlorellaceae</taxon>
        <taxon>Chlorella clade</taxon>
        <taxon>Chlorella</taxon>
    </lineage>
</organism>
<evidence type="ECO:0000313" key="5">
    <source>
        <dbReference type="Proteomes" id="UP000008141"/>
    </source>
</evidence>
<dbReference type="InParanoid" id="E1ZRY4"/>
<evidence type="ECO:0000256" key="2">
    <source>
        <dbReference type="SAM" id="MobiDB-lite"/>
    </source>
</evidence>
<dbReference type="STRING" id="554065.E1ZRY4"/>
<dbReference type="Gene3D" id="3.30.200.20">
    <property type="entry name" value="Phosphorylase Kinase, domain 1"/>
    <property type="match status" value="1"/>
</dbReference>
<feature type="region of interest" description="Disordered" evidence="2">
    <location>
        <begin position="68"/>
        <end position="127"/>
    </location>
</feature>
<dbReference type="InterPro" id="IPR017441">
    <property type="entry name" value="Protein_kinase_ATP_BS"/>
</dbReference>
<dbReference type="Proteomes" id="UP000008141">
    <property type="component" value="Unassembled WGS sequence"/>
</dbReference>
<dbReference type="PANTHER" id="PTHR44329:SF214">
    <property type="entry name" value="PROTEIN KINASE DOMAIN-CONTAINING PROTEIN"/>
    <property type="match status" value="1"/>
</dbReference>
<protein>
    <recommendedName>
        <fullName evidence="3">Protein kinase domain-containing protein</fullName>
    </recommendedName>
</protein>
<feature type="compositionally biased region" description="Low complexity" evidence="2">
    <location>
        <begin position="139"/>
        <end position="153"/>
    </location>
</feature>
<feature type="region of interest" description="Disordered" evidence="2">
    <location>
        <begin position="139"/>
        <end position="169"/>
    </location>
</feature>
<feature type="binding site" evidence="1">
    <location>
        <position position="317"/>
    </location>
    <ligand>
        <name>ATP</name>
        <dbReference type="ChEBI" id="CHEBI:30616"/>
    </ligand>
</feature>
<dbReference type="SUPFAM" id="SSF56112">
    <property type="entry name" value="Protein kinase-like (PK-like)"/>
    <property type="match status" value="1"/>
</dbReference>
<proteinExistence type="predicted"/>
<evidence type="ECO:0000256" key="1">
    <source>
        <dbReference type="PROSITE-ProRule" id="PRU10141"/>
    </source>
</evidence>
<dbReference type="PANTHER" id="PTHR44329">
    <property type="entry name" value="SERINE/THREONINE-PROTEIN KINASE TNNI3K-RELATED"/>
    <property type="match status" value="1"/>
</dbReference>
<dbReference type="GO" id="GO:0005524">
    <property type="term" value="F:ATP binding"/>
    <property type="evidence" value="ECO:0007669"/>
    <property type="project" value="UniProtKB-UniRule"/>
</dbReference>
<dbReference type="Gene3D" id="1.10.510.10">
    <property type="entry name" value="Transferase(Phosphotransferase) domain 1"/>
    <property type="match status" value="1"/>
</dbReference>
<dbReference type="PROSITE" id="PS50011">
    <property type="entry name" value="PROTEIN_KINASE_DOM"/>
    <property type="match status" value="1"/>
</dbReference>
<keyword evidence="1" id="KW-0067">ATP-binding</keyword>
<feature type="compositionally biased region" description="Pro residues" evidence="2">
    <location>
        <begin position="112"/>
        <end position="125"/>
    </location>
</feature>
<feature type="region of interest" description="Disordered" evidence="2">
    <location>
        <begin position="326"/>
        <end position="363"/>
    </location>
</feature>
<evidence type="ECO:0000259" key="3">
    <source>
        <dbReference type="PROSITE" id="PS50011"/>
    </source>
</evidence>
<dbReference type="Pfam" id="PF07714">
    <property type="entry name" value="PK_Tyr_Ser-Thr"/>
    <property type="match status" value="1"/>
</dbReference>
<sequence length="652" mass="65550">MVCLVSEPGWPVVYCNEAGAQLAAVPRRPAGLPFWQLFTVVGSFRGEGRQERLQQLVARGRPFALACRQQAPGAAAQQQQQQQQDGSSSGGSGELGSGSSGGGGGGGADPSLQPPPPSPASPRPPLAAAFVPCTAAGLLAGPAAQPSPASTSTDSGSRGTPRPPVIPAPGWEEAALAAPASEPGGGTASGAADEAAAPPSYWLATLRPLPPGGAAGLALRLPGWAGAADAADNATAAAAAAGLSPTSPLATAGSGLLLASPGSASELSWRGGCLPGGGEHMMPPESLREIAIGKLLGAGASGRTYRGVWHGSRVAVKIVEVRDQHGTGGCDEESLYPPRSGSTGCTDLGGGTGSGSGGSGSGGGGAPAALLEALLSKSLSHPHIVPTHAFGVCAHSSGSDSWKEIWIVQELCTLGTLASALEGGRLRDAATQRPRLATVLRTAVEVAGALAYLHSHSVLHGDLTGNNILLSASTKDSRMFVAMVADFGLSRPLDVLSTLNTGTYGTVSHMPPELIIDGHLTSAADVFSFGVVLWEMLSGRRAWAGMSALQIINAVTVQGRGLQPDAGWPASLQGMVRRCLAADPAQRPTARQLLAELEAVLAGGAHVLDAPCEAAPSSGGHLEAPGVPQSPPAVWCALDPSNSRMLHQLFSP</sequence>
<feature type="compositionally biased region" description="Gly residues" evidence="2">
    <location>
        <begin position="88"/>
        <end position="108"/>
    </location>
</feature>
<dbReference type="InterPro" id="IPR000719">
    <property type="entry name" value="Prot_kinase_dom"/>
</dbReference>